<dbReference type="Pfam" id="PF06579">
    <property type="entry name" value="Ly-6_related"/>
    <property type="match status" value="1"/>
</dbReference>
<organism evidence="4">
    <name type="scientific">Soboliphyme baturini</name>
    <dbReference type="NCBI Taxonomy" id="241478"/>
    <lineage>
        <taxon>Eukaryota</taxon>
        <taxon>Metazoa</taxon>
        <taxon>Ecdysozoa</taxon>
        <taxon>Nematoda</taxon>
        <taxon>Enoplea</taxon>
        <taxon>Dorylaimia</taxon>
        <taxon>Dioctophymatida</taxon>
        <taxon>Dioctophymatoidea</taxon>
        <taxon>Soboliphymatidae</taxon>
        <taxon>Soboliphyme</taxon>
    </lineage>
</organism>
<evidence type="ECO:0000313" key="2">
    <source>
        <dbReference type="EMBL" id="VDO97494.1"/>
    </source>
</evidence>
<dbReference type="GO" id="GO:1990834">
    <property type="term" value="P:response to odorant"/>
    <property type="evidence" value="ECO:0007669"/>
    <property type="project" value="TreeGrafter"/>
</dbReference>
<sequence length="185" mass="21454">MDLTELLCWFAVLNTLVRLLSCDSIAYPLLYEKHCYSCASENVLKHWQAFKYNYQRPSNFTALCREPIKSSPLVASVICRGPCITIIEEAYIFGIVYRHGDCVTGFTEEMSYQWPSRLHNTKSLNSTYAVMNMAAHLPHPACMRLVDVKEYRIYVDYWVRPFFSNRCSFKPTWTAVVGLEQILIV</sequence>
<dbReference type="EMBL" id="UZAM01007207">
    <property type="protein sequence ID" value="VDO97494.1"/>
    <property type="molecule type" value="Genomic_DNA"/>
</dbReference>
<evidence type="ECO:0000313" key="4">
    <source>
        <dbReference type="WBParaSite" id="SBAD_0000250801-mRNA-1"/>
    </source>
</evidence>
<keyword evidence="1" id="KW-0732">Signal</keyword>
<dbReference type="GO" id="GO:0030424">
    <property type="term" value="C:axon"/>
    <property type="evidence" value="ECO:0007669"/>
    <property type="project" value="TreeGrafter"/>
</dbReference>
<gene>
    <name evidence="2" type="ORF">SBAD_LOCUS2395</name>
</gene>
<feature type="signal peptide" evidence="1">
    <location>
        <begin position="1"/>
        <end position="22"/>
    </location>
</feature>
<reference evidence="2 3" key="2">
    <citation type="submission" date="2018-11" db="EMBL/GenBank/DDBJ databases">
        <authorList>
            <consortium name="Pathogen Informatics"/>
        </authorList>
    </citation>
    <scope>NUCLEOTIDE SEQUENCE [LARGE SCALE GENOMIC DNA]</scope>
</reference>
<reference evidence="4" key="1">
    <citation type="submission" date="2016-06" db="UniProtKB">
        <authorList>
            <consortium name="WormBaseParasite"/>
        </authorList>
    </citation>
    <scope>IDENTIFICATION</scope>
</reference>
<dbReference type="WBParaSite" id="SBAD_0000250801-mRNA-1">
    <property type="protein sequence ID" value="SBAD_0000250801-mRNA-1"/>
    <property type="gene ID" value="SBAD_0000250801"/>
</dbReference>
<protein>
    <submittedName>
        <fullName evidence="4">LCCL domain-containing protein</fullName>
    </submittedName>
</protein>
<evidence type="ECO:0000313" key="3">
    <source>
        <dbReference type="Proteomes" id="UP000270296"/>
    </source>
</evidence>
<dbReference type="AlphaFoldDB" id="A0A183IFK1"/>
<dbReference type="GO" id="GO:0042048">
    <property type="term" value="P:olfactory behavior"/>
    <property type="evidence" value="ECO:0007669"/>
    <property type="project" value="TreeGrafter"/>
</dbReference>
<dbReference type="PANTHER" id="PTHR34722">
    <property type="entry name" value="HOMOLOG OF ODR-2 (TWO)-RELATED"/>
    <property type="match status" value="1"/>
</dbReference>
<dbReference type="OrthoDB" id="10273219at2759"/>
<feature type="chain" id="PRO_5043139940" evidence="1">
    <location>
        <begin position="23"/>
        <end position="185"/>
    </location>
</feature>
<proteinExistence type="predicted"/>
<accession>A0A183IFK1</accession>
<dbReference type="InterPro" id="IPR010558">
    <property type="entry name" value="Ly-6-related"/>
</dbReference>
<evidence type="ECO:0000256" key="1">
    <source>
        <dbReference type="SAM" id="SignalP"/>
    </source>
</evidence>
<name>A0A183IFK1_9BILA</name>
<dbReference type="Proteomes" id="UP000270296">
    <property type="component" value="Unassembled WGS sequence"/>
</dbReference>
<keyword evidence="3" id="KW-1185">Reference proteome</keyword>
<dbReference type="GO" id="GO:0043025">
    <property type="term" value="C:neuronal cell body"/>
    <property type="evidence" value="ECO:0007669"/>
    <property type="project" value="TreeGrafter"/>
</dbReference>